<organism evidence="6 7">
    <name type="scientific">Mycolicibacterium celeriflavum</name>
    <name type="common">Mycobacterium celeriflavum</name>
    <dbReference type="NCBI Taxonomy" id="1249101"/>
    <lineage>
        <taxon>Bacteria</taxon>
        <taxon>Bacillati</taxon>
        <taxon>Actinomycetota</taxon>
        <taxon>Actinomycetes</taxon>
        <taxon>Mycobacteriales</taxon>
        <taxon>Mycobacteriaceae</taxon>
        <taxon>Mycolicibacterium</taxon>
    </lineage>
</organism>
<keyword evidence="1" id="KW-0805">Transcription regulation</keyword>
<dbReference type="Proteomes" id="UP000466431">
    <property type="component" value="Chromosome"/>
</dbReference>
<name>A0A7I7RDS8_MYCCF</name>
<dbReference type="InterPro" id="IPR009057">
    <property type="entry name" value="Homeodomain-like_sf"/>
</dbReference>
<evidence type="ECO:0000256" key="3">
    <source>
        <dbReference type="ARBA" id="ARBA00023163"/>
    </source>
</evidence>
<dbReference type="GO" id="GO:0000976">
    <property type="term" value="F:transcription cis-regulatory region binding"/>
    <property type="evidence" value="ECO:0007669"/>
    <property type="project" value="TreeGrafter"/>
</dbReference>
<proteinExistence type="predicted"/>
<dbReference type="Gene3D" id="1.10.10.60">
    <property type="entry name" value="Homeodomain-like"/>
    <property type="match status" value="1"/>
</dbReference>
<dbReference type="KEGG" id="mcee:MCEL_09180"/>
<comment type="caution">
    <text evidence="4">Lacks conserved residue(s) required for the propagation of feature annotation.</text>
</comment>
<feature type="domain" description="HTH tetR-type" evidence="5">
    <location>
        <begin position="1"/>
        <end position="37"/>
    </location>
</feature>
<keyword evidence="7" id="KW-1185">Reference proteome</keyword>
<dbReference type="InterPro" id="IPR011075">
    <property type="entry name" value="TetR_C"/>
</dbReference>
<evidence type="ECO:0000259" key="5">
    <source>
        <dbReference type="PROSITE" id="PS50977"/>
    </source>
</evidence>
<accession>A0A7I7RDS8</accession>
<sequence>MESVAARAGVSRSTLYRHWPDKAALIADALDTLNVQPDPARDESGATARQRVEILLHHLATALTDSAVSACIPALVHAAATESVVRDFFYAYSAHRRRRLTETIAAGVANGEFSGRIDPEAAAIALSGALFYQRLATSDVADDLFIDRLVDTVMGP</sequence>
<dbReference type="GO" id="GO:0003700">
    <property type="term" value="F:DNA-binding transcription factor activity"/>
    <property type="evidence" value="ECO:0007669"/>
    <property type="project" value="TreeGrafter"/>
</dbReference>
<evidence type="ECO:0000256" key="4">
    <source>
        <dbReference type="PROSITE-ProRule" id="PRU00335"/>
    </source>
</evidence>
<dbReference type="InterPro" id="IPR001647">
    <property type="entry name" value="HTH_TetR"/>
</dbReference>
<evidence type="ECO:0000256" key="2">
    <source>
        <dbReference type="ARBA" id="ARBA00023125"/>
    </source>
</evidence>
<dbReference type="Pfam" id="PF00440">
    <property type="entry name" value="TetR_N"/>
    <property type="match status" value="1"/>
</dbReference>
<evidence type="ECO:0000313" key="6">
    <source>
        <dbReference type="EMBL" id="BBY42623.1"/>
    </source>
</evidence>
<keyword evidence="3" id="KW-0804">Transcription</keyword>
<dbReference type="PANTHER" id="PTHR30055:SF148">
    <property type="entry name" value="TETR-FAMILY TRANSCRIPTIONAL REGULATOR"/>
    <property type="match status" value="1"/>
</dbReference>
<dbReference type="SUPFAM" id="SSF48498">
    <property type="entry name" value="Tetracyclin repressor-like, C-terminal domain"/>
    <property type="match status" value="1"/>
</dbReference>
<reference evidence="6 7" key="1">
    <citation type="journal article" date="2019" name="Emerg. Microbes Infect.">
        <title>Comprehensive subspecies identification of 175 nontuberculous mycobacteria species based on 7547 genomic profiles.</title>
        <authorList>
            <person name="Matsumoto Y."/>
            <person name="Kinjo T."/>
            <person name="Motooka D."/>
            <person name="Nabeya D."/>
            <person name="Jung N."/>
            <person name="Uechi K."/>
            <person name="Horii T."/>
            <person name="Iida T."/>
            <person name="Fujita J."/>
            <person name="Nakamura S."/>
        </authorList>
    </citation>
    <scope>NUCLEOTIDE SEQUENCE [LARGE SCALE GENOMIC DNA]</scope>
    <source>
        <strain evidence="6 7">JCM 18439</strain>
    </source>
</reference>
<evidence type="ECO:0000256" key="1">
    <source>
        <dbReference type="ARBA" id="ARBA00023015"/>
    </source>
</evidence>
<dbReference type="InterPro" id="IPR050109">
    <property type="entry name" value="HTH-type_TetR-like_transc_reg"/>
</dbReference>
<protein>
    <submittedName>
        <fullName evidence="6">TetR family transcriptional regulator</fullName>
    </submittedName>
</protein>
<dbReference type="PANTHER" id="PTHR30055">
    <property type="entry name" value="HTH-TYPE TRANSCRIPTIONAL REGULATOR RUTR"/>
    <property type="match status" value="1"/>
</dbReference>
<dbReference type="Pfam" id="PF16859">
    <property type="entry name" value="TetR_C_11"/>
    <property type="match status" value="1"/>
</dbReference>
<evidence type="ECO:0000313" key="7">
    <source>
        <dbReference type="Proteomes" id="UP000466431"/>
    </source>
</evidence>
<dbReference type="PROSITE" id="PS50977">
    <property type="entry name" value="HTH_TETR_2"/>
    <property type="match status" value="1"/>
</dbReference>
<gene>
    <name evidence="6" type="ORF">MCEL_09180</name>
</gene>
<keyword evidence="2 4" id="KW-0238">DNA-binding</keyword>
<dbReference type="InterPro" id="IPR036271">
    <property type="entry name" value="Tet_transcr_reg_TetR-rel_C_sf"/>
</dbReference>
<dbReference type="AlphaFoldDB" id="A0A7I7RDS8"/>
<dbReference type="Gene3D" id="1.10.357.10">
    <property type="entry name" value="Tetracycline Repressor, domain 2"/>
    <property type="match status" value="1"/>
</dbReference>
<dbReference type="EMBL" id="AP022591">
    <property type="protein sequence ID" value="BBY42623.1"/>
    <property type="molecule type" value="Genomic_DNA"/>
</dbReference>
<dbReference type="SUPFAM" id="SSF46689">
    <property type="entry name" value="Homeodomain-like"/>
    <property type="match status" value="1"/>
</dbReference>